<dbReference type="HOGENOM" id="CLU_347337_0_0_1"/>
<keyword evidence="1" id="KW-0472">Membrane</keyword>
<dbReference type="PANTHER" id="PTHR31414:SF18">
    <property type="entry name" value="TRANSMEMBRANE PROTEIN-RELATED"/>
    <property type="match status" value="1"/>
</dbReference>
<reference evidence="2 3" key="1">
    <citation type="journal article" date="2006" name="Nature">
        <title>Global trends of whole-genome duplications revealed by the ciliate Paramecium tetraurelia.</title>
        <authorList>
            <consortium name="Genoscope"/>
            <person name="Aury J.-M."/>
            <person name="Jaillon O."/>
            <person name="Duret L."/>
            <person name="Noel B."/>
            <person name="Jubin C."/>
            <person name="Porcel B.M."/>
            <person name="Segurens B."/>
            <person name="Daubin V."/>
            <person name="Anthouard V."/>
            <person name="Aiach N."/>
            <person name="Arnaiz O."/>
            <person name="Billaut A."/>
            <person name="Beisson J."/>
            <person name="Blanc I."/>
            <person name="Bouhouche K."/>
            <person name="Camara F."/>
            <person name="Duharcourt S."/>
            <person name="Guigo R."/>
            <person name="Gogendeau D."/>
            <person name="Katinka M."/>
            <person name="Keller A.-M."/>
            <person name="Kissmehl R."/>
            <person name="Klotz C."/>
            <person name="Koll F."/>
            <person name="Le Moue A."/>
            <person name="Lepere C."/>
            <person name="Malinsky S."/>
            <person name="Nowacki M."/>
            <person name="Nowak J.K."/>
            <person name="Plattner H."/>
            <person name="Poulain J."/>
            <person name="Ruiz F."/>
            <person name="Serrano V."/>
            <person name="Zagulski M."/>
            <person name="Dessen P."/>
            <person name="Betermier M."/>
            <person name="Weissenbach J."/>
            <person name="Scarpelli C."/>
            <person name="Schachter V."/>
            <person name="Sperling L."/>
            <person name="Meyer E."/>
            <person name="Cohen J."/>
            <person name="Wincker P."/>
        </authorList>
    </citation>
    <scope>NUCLEOTIDE SEQUENCE [LARGE SCALE GENOMIC DNA]</scope>
    <source>
        <strain evidence="2 3">Stock d4-2</strain>
    </source>
</reference>
<protein>
    <recommendedName>
        <fullName evidence="4">Transmembrane protein</fullName>
    </recommendedName>
</protein>
<evidence type="ECO:0000256" key="1">
    <source>
        <dbReference type="SAM" id="Phobius"/>
    </source>
</evidence>
<keyword evidence="1" id="KW-1133">Transmembrane helix</keyword>
<dbReference type="EMBL" id="CT868662">
    <property type="protein sequence ID" value="CAK91212.1"/>
    <property type="molecule type" value="Genomic_DNA"/>
</dbReference>
<dbReference type="Proteomes" id="UP000000600">
    <property type="component" value="Unassembled WGS sequence"/>
</dbReference>
<dbReference type="OrthoDB" id="305528at2759"/>
<dbReference type="InterPro" id="IPR040283">
    <property type="entry name" value="DDB_G0292058-like"/>
</dbReference>
<feature type="transmembrane region" description="Helical" evidence="1">
    <location>
        <begin position="104"/>
        <end position="129"/>
    </location>
</feature>
<accession>A0E7E5</accession>
<evidence type="ECO:0008006" key="4">
    <source>
        <dbReference type="Google" id="ProtNLM"/>
    </source>
</evidence>
<dbReference type="PANTHER" id="PTHR31414">
    <property type="entry name" value="TRANSMEMBRANE PROTEIN DDB_G0292058"/>
    <property type="match status" value="1"/>
</dbReference>
<dbReference type="RefSeq" id="XP_001458609.1">
    <property type="nucleotide sequence ID" value="XM_001458572.1"/>
</dbReference>
<feature type="transmembrane region" description="Helical" evidence="1">
    <location>
        <begin position="375"/>
        <end position="398"/>
    </location>
</feature>
<gene>
    <name evidence="2" type="ORF">GSPATT00023940001</name>
</gene>
<dbReference type="AlphaFoldDB" id="A0E7E5"/>
<sequence length="813" mass="90412">MKNKTSITCIFLLCLGCLLVIQNYLDVSQELIKFQGQETNLQGLSEVSVDVCVDVDYQPSSNEISEAKRLREELLSTNKKIGLDILAENDGKLTSDQQEDAGQAAIAILLPWAILFVISLFTYITLLICCSNCCPCTCCRCTQAQKIDDIRIPLAFSIIFGVIILAFSIAGLALSEDVGNSLKSIRCAGYMIFSDINYGVIDSEDAEITRWKGLDSVINNITIIQNGLGGFVSDTQKQLDQINAKQLQDQYGELSDENKKIEAIPLTTYYGANDVLGYISTGKTVNSNSIATEIKQIPVLPQQQLFKQIYENIIKEIANIKSYGQQLGDQQGDISKSLEDTKKSIKDTQVNLINAAHDFLETTDSLENGSDLTSIVFYIIFGVFGLFALLIVVSSTLLCLGKGLKCFRCILVCACTFNFLFVLIGFILSAALGLTSGVLAEGCDYIDVILTNQTKFENLNYAIKDKEIKDIMTECLFKDGDILNYYNVYDSLKQAIDLDQSISDFEQQKAQFQSESAKGDAALQVNSDYIKSFITFERVDEEEYSTSNPANMKYLMREQVKTCNSNKKSSVPDKMSFCDTSAIQYLPSSGSTFSNPNNKPVCLQSSIFSADPTLLNQQISNCAEISTINQFYTTQSSKWKPVQDQEKSIINKHKQNQDALIAKFDAITSYTTAASNYLKSITDKNTGALSGVNCKFVQVSITRVQNVMCAQSFRLFYYFWIFFAIISISMWLSAISIFRVSIGIYYLSKGDAYLPGDYTNGQYTQGNVPIPIPQQDISLQQGLVQQGYVQQGYLQQGYVNQPAIQNNQYQPPQ</sequence>
<evidence type="ECO:0000313" key="2">
    <source>
        <dbReference type="EMBL" id="CAK91212.1"/>
    </source>
</evidence>
<keyword evidence="1" id="KW-0812">Transmembrane</keyword>
<name>A0E7E5_PARTE</name>
<dbReference type="OMA" id="IISISMW"/>
<dbReference type="InParanoid" id="A0E7E5"/>
<organism evidence="2 3">
    <name type="scientific">Paramecium tetraurelia</name>
    <dbReference type="NCBI Taxonomy" id="5888"/>
    <lineage>
        <taxon>Eukaryota</taxon>
        <taxon>Sar</taxon>
        <taxon>Alveolata</taxon>
        <taxon>Ciliophora</taxon>
        <taxon>Intramacronucleata</taxon>
        <taxon>Oligohymenophorea</taxon>
        <taxon>Peniculida</taxon>
        <taxon>Parameciidae</taxon>
        <taxon>Paramecium</taxon>
    </lineage>
</organism>
<feature type="transmembrane region" description="Helical" evidence="1">
    <location>
        <begin position="7"/>
        <end position="25"/>
    </location>
</feature>
<dbReference type="KEGG" id="ptm:GSPATT00023940001"/>
<evidence type="ECO:0000313" key="3">
    <source>
        <dbReference type="Proteomes" id="UP000000600"/>
    </source>
</evidence>
<feature type="transmembrane region" description="Helical" evidence="1">
    <location>
        <begin position="150"/>
        <end position="174"/>
    </location>
</feature>
<keyword evidence="3" id="KW-1185">Reference proteome</keyword>
<dbReference type="GeneID" id="5044384"/>
<feature type="transmembrane region" description="Helical" evidence="1">
    <location>
        <begin position="715"/>
        <end position="738"/>
    </location>
</feature>
<feature type="transmembrane region" description="Helical" evidence="1">
    <location>
        <begin position="410"/>
        <end position="434"/>
    </location>
</feature>
<proteinExistence type="predicted"/>